<keyword evidence="2" id="KW-1185">Reference proteome</keyword>
<proteinExistence type="predicted"/>
<dbReference type="EMBL" id="CP061800">
    <property type="protein sequence ID" value="QTA90528.1"/>
    <property type="molecule type" value="Genomic_DNA"/>
</dbReference>
<gene>
    <name evidence="1" type="ORF">dnm_065890</name>
</gene>
<dbReference type="AlphaFoldDB" id="A0A975BSD2"/>
<organism evidence="1 2">
    <name type="scientific">Desulfonema magnum</name>
    <dbReference type="NCBI Taxonomy" id="45655"/>
    <lineage>
        <taxon>Bacteria</taxon>
        <taxon>Pseudomonadati</taxon>
        <taxon>Thermodesulfobacteriota</taxon>
        <taxon>Desulfobacteria</taxon>
        <taxon>Desulfobacterales</taxon>
        <taxon>Desulfococcaceae</taxon>
        <taxon>Desulfonema</taxon>
    </lineage>
</organism>
<sequence>MVSVDRKYFVTDPKGYVYIKIGARRDVYLRISENIPDRVANPVLQKGITLPSQRKHEN</sequence>
<protein>
    <submittedName>
        <fullName evidence="1">Uncharacterized protein</fullName>
    </submittedName>
</protein>
<evidence type="ECO:0000313" key="1">
    <source>
        <dbReference type="EMBL" id="QTA90528.1"/>
    </source>
</evidence>
<name>A0A975BSD2_9BACT</name>
<accession>A0A975BSD2</accession>
<reference evidence="1" key="1">
    <citation type="journal article" date="2021" name="Microb. Physiol.">
        <title>Proteogenomic Insights into the Physiology of Marine, Sulfate-Reducing, Filamentous Desulfonema limicola and Desulfonema magnum.</title>
        <authorList>
            <person name="Schnaars V."/>
            <person name="Wohlbrand L."/>
            <person name="Scheve S."/>
            <person name="Hinrichs C."/>
            <person name="Reinhardt R."/>
            <person name="Rabus R."/>
        </authorList>
    </citation>
    <scope>NUCLEOTIDE SEQUENCE</scope>
    <source>
        <strain evidence="1">4be13</strain>
    </source>
</reference>
<evidence type="ECO:0000313" key="2">
    <source>
        <dbReference type="Proteomes" id="UP000663722"/>
    </source>
</evidence>
<dbReference type="Proteomes" id="UP000663722">
    <property type="component" value="Chromosome"/>
</dbReference>
<dbReference type="KEGG" id="dmm:dnm_065890"/>